<name>X0WY91_9ZZZZ</name>
<dbReference type="EMBL" id="BARS01031215">
    <property type="protein sequence ID" value="GAG28177.1"/>
    <property type="molecule type" value="Genomic_DNA"/>
</dbReference>
<reference evidence="2" key="1">
    <citation type="journal article" date="2014" name="Front. Microbiol.">
        <title>High frequency of phylogenetically diverse reductive dehalogenase-homologous genes in deep subseafloor sedimentary metagenomes.</title>
        <authorList>
            <person name="Kawai M."/>
            <person name="Futagami T."/>
            <person name="Toyoda A."/>
            <person name="Takaki Y."/>
            <person name="Nishi S."/>
            <person name="Hori S."/>
            <person name="Arai W."/>
            <person name="Tsubouchi T."/>
            <person name="Morono Y."/>
            <person name="Uchiyama I."/>
            <person name="Ito T."/>
            <person name="Fujiyama A."/>
            <person name="Inagaki F."/>
            <person name="Takami H."/>
        </authorList>
    </citation>
    <scope>NUCLEOTIDE SEQUENCE</scope>
    <source>
        <strain evidence="2">Expedition CK06-06</strain>
    </source>
</reference>
<keyword evidence="1" id="KW-1133">Transmembrane helix</keyword>
<feature type="non-terminal residue" evidence="2">
    <location>
        <position position="1"/>
    </location>
</feature>
<protein>
    <submittedName>
        <fullName evidence="2">Uncharacterized protein</fullName>
    </submittedName>
</protein>
<keyword evidence="1" id="KW-0472">Membrane</keyword>
<evidence type="ECO:0000256" key="1">
    <source>
        <dbReference type="SAM" id="Phobius"/>
    </source>
</evidence>
<gene>
    <name evidence="2" type="ORF">S01H1_48601</name>
</gene>
<comment type="caution">
    <text evidence="2">The sequence shown here is derived from an EMBL/GenBank/DDBJ whole genome shotgun (WGS) entry which is preliminary data.</text>
</comment>
<keyword evidence="1" id="KW-0812">Transmembrane</keyword>
<sequence length="42" mass="4846">FIYLHFTIGIKGHLGLLFLMLLLLTFGLQTITFGFLADMMRK</sequence>
<proteinExistence type="predicted"/>
<organism evidence="2">
    <name type="scientific">marine sediment metagenome</name>
    <dbReference type="NCBI Taxonomy" id="412755"/>
    <lineage>
        <taxon>unclassified sequences</taxon>
        <taxon>metagenomes</taxon>
        <taxon>ecological metagenomes</taxon>
    </lineage>
</organism>
<evidence type="ECO:0000313" key="2">
    <source>
        <dbReference type="EMBL" id="GAG28177.1"/>
    </source>
</evidence>
<accession>X0WY91</accession>
<dbReference type="AlphaFoldDB" id="X0WY91"/>
<feature type="transmembrane region" description="Helical" evidence="1">
    <location>
        <begin position="14"/>
        <end position="37"/>
    </location>
</feature>